<dbReference type="InterPro" id="IPR009057">
    <property type="entry name" value="Homeodomain-like_sf"/>
</dbReference>
<keyword evidence="3 5" id="KW-0238">DNA-binding</keyword>
<keyword evidence="4" id="KW-0804">Transcription</keyword>
<reference evidence="7" key="1">
    <citation type="submission" date="2017-09" db="EMBL/GenBank/DDBJ databases">
        <title>Complete Genome Sequence of ansamitocin-producing Bacterium Actinosynnema pretiosum X47.</title>
        <authorList>
            <person name="Cao G."/>
            <person name="Zong G."/>
            <person name="Zhong C."/>
            <person name="Fu J."/>
        </authorList>
    </citation>
    <scope>NUCLEOTIDE SEQUENCE [LARGE SCALE GENOMIC DNA]</scope>
    <source>
        <strain evidence="7">X47</strain>
    </source>
</reference>
<dbReference type="EMBL" id="CP023445">
    <property type="protein sequence ID" value="ATE57821.1"/>
    <property type="molecule type" value="Genomic_DNA"/>
</dbReference>
<proteinExistence type="predicted"/>
<dbReference type="KEGG" id="apre:CNX65_34650"/>
<dbReference type="RefSeq" id="WP_096497465.1">
    <property type="nucleotide sequence ID" value="NZ_CP023445.1"/>
</dbReference>
<keyword evidence="8" id="KW-1185">Reference proteome</keyword>
<dbReference type="Pfam" id="PF13977">
    <property type="entry name" value="TetR_C_6"/>
    <property type="match status" value="1"/>
</dbReference>
<protein>
    <submittedName>
        <fullName evidence="7">TetR family transcriptional regulator</fullName>
    </submittedName>
</protein>
<dbReference type="InterPro" id="IPR036271">
    <property type="entry name" value="Tet_transcr_reg_TetR-rel_C_sf"/>
</dbReference>
<dbReference type="PROSITE" id="PS50977">
    <property type="entry name" value="HTH_TETR_2"/>
    <property type="match status" value="1"/>
</dbReference>
<feature type="DNA-binding region" description="H-T-H motif" evidence="5">
    <location>
        <begin position="28"/>
        <end position="47"/>
    </location>
</feature>
<dbReference type="Pfam" id="PF00440">
    <property type="entry name" value="TetR_N"/>
    <property type="match status" value="1"/>
</dbReference>
<evidence type="ECO:0000256" key="4">
    <source>
        <dbReference type="ARBA" id="ARBA00023163"/>
    </source>
</evidence>
<gene>
    <name evidence="7" type="ORF">CNX65_34650</name>
</gene>
<dbReference type="Proteomes" id="UP000218505">
    <property type="component" value="Chromosome"/>
</dbReference>
<keyword evidence="2" id="KW-0805">Transcription regulation</keyword>
<dbReference type="Gene3D" id="1.10.357.10">
    <property type="entry name" value="Tetracycline Repressor, domain 2"/>
    <property type="match status" value="1"/>
</dbReference>
<dbReference type="AlphaFoldDB" id="A0A290ZFN7"/>
<dbReference type="PANTHER" id="PTHR47506">
    <property type="entry name" value="TRANSCRIPTIONAL REGULATORY PROTEIN"/>
    <property type="match status" value="1"/>
</dbReference>
<organism evidence="7 8">
    <name type="scientific">Actinosynnema pretiosum</name>
    <dbReference type="NCBI Taxonomy" id="42197"/>
    <lineage>
        <taxon>Bacteria</taxon>
        <taxon>Bacillati</taxon>
        <taxon>Actinomycetota</taxon>
        <taxon>Actinomycetes</taxon>
        <taxon>Pseudonocardiales</taxon>
        <taxon>Pseudonocardiaceae</taxon>
        <taxon>Actinosynnema</taxon>
    </lineage>
</organism>
<dbReference type="SUPFAM" id="SSF46689">
    <property type="entry name" value="Homeodomain-like"/>
    <property type="match status" value="1"/>
</dbReference>
<sequence length="190" mass="20109">MARPKSITDERLLKATGDVINREGPDFTMAQVAAEAKVSVGTLATRFGSKSGLLQALSRREIAQVGDRMRAAAEGLPPLEGLRAALTAWFFEGTPDPATAGNHLAQLGVDLMDPALRALLADLHVAIETALRDLVAAVDLPGAPEPDRAARVLHALVSGATLDWSIRPNGGLVDRMLHDVDAVLDAWGRP</sequence>
<dbReference type="GO" id="GO:0003677">
    <property type="term" value="F:DNA binding"/>
    <property type="evidence" value="ECO:0007669"/>
    <property type="project" value="UniProtKB-UniRule"/>
</dbReference>
<dbReference type="InterPro" id="IPR039538">
    <property type="entry name" value="BetI_C"/>
</dbReference>
<evidence type="ECO:0000256" key="1">
    <source>
        <dbReference type="ARBA" id="ARBA00022491"/>
    </source>
</evidence>
<evidence type="ECO:0000256" key="2">
    <source>
        <dbReference type="ARBA" id="ARBA00023015"/>
    </source>
</evidence>
<keyword evidence="1" id="KW-0678">Repressor</keyword>
<evidence type="ECO:0000313" key="8">
    <source>
        <dbReference type="Proteomes" id="UP000218505"/>
    </source>
</evidence>
<evidence type="ECO:0000313" key="7">
    <source>
        <dbReference type="EMBL" id="ATE57821.1"/>
    </source>
</evidence>
<dbReference type="InterPro" id="IPR001647">
    <property type="entry name" value="HTH_TetR"/>
</dbReference>
<accession>A0A290ZFN7</accession>
<dbReference type="SUPFAM" id="SSF48498">
    <property type="entry name" value="Tetracyclin repressor-like, C-terminal domain"/>
    <property type="match status" value="1"/>
</dbReference>
<evidence type="ECO:0000259" key="6">
    <source>
        <dbReference type="PROSITE" id="PS50977"/>
    </source>
</evidence>
<dbReference type="PANTHER" id="PTHR47506:SF1">
    <property type="entry name" value="HTH-TYPE TRANSCRIPTIONAL REGULATOR YJDC"/>
    <property type="match status" value="1"/>
</dbReference>
<evidence type="ECO:0000256" key="5">
    <source>
        <dbReference type="PROSITE-ProRule" id="PRU00335"/>
    </source>
</evidence>
<evidence type="ECO:0000256" key="3">
    <source>
        <dbReference type="ARBA" id="ARBA00023125"/>
    </source>
</evidence>
<feature type="domain" description="HTH tetR-type" evidence="6">
    <location>
        <begin position="6"/>
        <end position="65"/>
    </location>
</feature>
<name>A0A290ZFN7_9PSEU</name>